<reference evidence="11" key="1">
    <citation type="journal article" date="2019" name="Int. J. Syst. Evol. Microbiol.">
        <title>The Global Catalogue of Microorganisms (GCM) 10K type strain sequencing project: providing services to taxonomists for standard genome sequencing and annotation.</title>
        <authorList>
            <consortium name="The Broad Institute Genomics Platform"/>
            <consortium name="The Broad Institute Genome Sequencing Center for Infectious Disease"/>
            <person name="Wu L."/>
            <person name="Ma J."/>
        </authorList>
    </citation>
    <scope>NUCLEOTIDE SEQUENCE [LARGE SCALE GENOMIC DNA]</scope>
    <source>
        <strain evidence="11">CGMCC 1.15111</strain>
    </source>
</reference>
<sequence length="748" mass="84487">MLIFDLELLVVRVFDNLNNQYVCKVLRQWVFGVFIIVCCKNCIAQQSSTTAGWEEFWSRYALEARGVKRLSFATEYAPSLILLNPANARSLLDSLESEIRSLPLSQNQRIALYRLQLQVHSEFFEPEKAGQVARKLEKLLAQRNSLDFGLENLADVHLSLGDYFINFVSPDSAIYHFEKAQIYSESIGDSARIWSSLNKEASVYNRINAHDRVIQNHLTALNLSRAINDKEKELQSLHSLAGGYRDIGDYDRAETFYQEEIALCLKLGNELRLAFAFSNLGRSYNKSGQSSKAKLYTEKSLELIGKLGLEYDQTSLWIQLADCFITQGLLNDGEKALERGLEMASEQMFLEAQAQGTLLKHRLELAKGNVNLAEDQLLRVLAIVQEYPMPETEMLAYELAVDYYKRIGDFEQALNAQTQQNILERNLLKKQKDYQLLEQQAKFDALEKEKIIAETNRALISEKQRNWRITLASLVLVAMVLLISSMFLLLRKRKNELTAAYQLAKSQKAELESLNKTKDKFFSIIAHDLRSPMVALQGIGRKLEYFIKKDKQEKLLEIGGKIDQSIDQLNHLLNNLLSWAASQTDGIPYTPGQVSIKQLIDENIALFQSLAQSKSIDVVNEVEDVNVYVDVNTSCTVLRNVLSNAIKFSPERGKVVFSSATTLNKVDIMVSDNGLGMPSHQMDRVLRGESSSQLGTKGEKGFGLGLKLCVEFMHLNKGSVKIESKEGSGTRVVLTFPVMPAAIHRRLA</sequence>
<feature type="coiled-coil region" evidence="7">
    <location>
        <begin position="420"/>
        <end position="456"/>
    </location>
</feature>
<dbReference type="InterPro" id="IPR050736">
    <property type="entry name" value="Sensor_HK_Regulatory"/>
</dbReference>
<accession>A0ABQ3I377</accession>
<evidence type="ECO:0000256" key="6">
    <source>
        <dbReference type="ARBA" id="ARBA00023012"/>
    </source>
</evidence>
<evidence type="ECO:0000256" key="4">
    <source>
        <dbReference type="ARBA" id="ARBA00022679"/>
    </source>
</evidence>
<keyword evidence="8" id="KW-1133">Transmembrane helix</keyword>
<dbReference type="InterPro" id="IPR003594">
    <property type="entry name" value="HATPase_dom"/>
</dbReference>
<keyword evidence="7" id="KW-0175">Coiled coil</keyword>
<feature type="transmembrane region" description="Helical" evidence="8">
    <location>
        <begin position="467"/>
        <end position="490"/>
    </location>
</feature>
<dbReference type="Gene3D" id="1.25.40.10">
    <property type="entry name" value="Tetratricopeptide repeat domain"/>
    <property type="match status" value="1"/>
</dbReference>
<keyword evidence="11" id="KW-1185">Reference proteome</keyword>
<dbReference type="Gene3D" id="3.30.565.10">
    <property type="entry name" value="Histidine kinase-like ATPase, C-terminal domain"/>
    <property type="match status" value="1"/>
</dbReference>
<dbReference type="CDD" id="cd00075">
    <property type="entry name" value="HATPase"/>
    <property type="match status" value="1"/>
</dbReference>
<dbReference type="InterPro" id="IPR004358">
    <property type="entry name" value="Sig_transdc_His_kin-like_C"/>
</dbReference>
<dbReference type="Pfam" id="PF02518">
    <property type="entry name" value="HATPase_c"/>
    <property type="match status" value="1"/>
</dbReference>
<keyword evidence="8" id="KW-0812">Transmembrane</keyword>
<dbReference type="Gene3D" id="1.10.287.130">
    <property type="match status" value="1"/>
</dbReference>
<dbReference type="InterPro" id="IPR005467">
    <property type="entry name" value="His_kinase_dom"/>
</dbReference>
<dbReference type="SUPFAM" id="SSF55874">
    <property type="entry name" value="ATPase domain of HSP90 chaperone/DNA topoisomerase II/histidine kinase"/>
    <property type="match status" value="1"/>
</dbReference>
<evidence type="ECO:0000256" key="1">
    <source>
        <dbReference type="ARBA" id="ARBA00000085"/>
    </source>
</evidence>
<comment type="caution">
    <text evidence="10">The sequence shown here is derived from an EMBL/GenBank/DDBJ whole genome shotgun (WGS) entry which is preliminary data.</text>
</comment>
<proteinExistence type="predicted"/>
<protein>
    <recommendedName>
        <fullName evidence="2">histidine kinase</fullName>
        <ecNumber evidence="2">2.7.13.3</ecNumber>
    </recommendedName>
</protein>
<gene>
    <name evidence="10" type="ORF">GCM10011340_00070</name>
</gene>
<organism evidence="10 11">
    <name type="scientific">Roseivirga thermotolerans</name>
    <dbReference type="NCBI Taxonomy" id="1758176"/>
    <lineage>
        <taxon>Bacteria</taxon>
        <taxon>Pseudomonadati</taxon>
        <taxon>Bacteroidota</taxon>
        <taxon>Cytophagia</taxon>
        <taxon>Cytophagales</taxon>
        <taxon>Roseivirgaceae</taxon>
        <taxon>Roseivirga</taxon>
    </lineage>
</organism>
<evidence type="ECO:0000256" key="3">
    <source>
        <dbReference type="ARBA" id="ARBA00022553"/>
    </source>
</evidence>
<dbReference type="SUPFAM" id="SSF47384">
    <property type="entry name" value="Homodimeric domain of signal transducing histidine kinase"/>
    <property type="match status" value="1"/>
</dbReference>
<dbReference type="InterPro" id="IPR019734">
    <property type="entry name" value="TPR_rpt"/>
</dbReference>
<dbReference type="RefSeq" id="WP_189628139.1">
    <property type="nucleotide sequence ID" value="NZ_BNAG01000001.1"/>
</dbReference>
<dbReference type="PRINTS" id="PR00344">
    <property type="entry name" value="BCTRLSENSOR"/>
</dbReference>
<feature type="domain" description="Histidine kinase" evidence="9">
    <location>
        <begin position="524"/>
        <end position="740"/>
    </location>
</feature>
<keyword evidence="8" id="KW-0472">Membrane</keyword>
<dbReference type="Pfam" id="PF13424">
    <property type="entry name" value="TPR_12"/>
    <property type="match status" value="1"/>
</dbReference>
<evidence type="ECO:0000313" key="11">
    <source>
        <dbReference type="Proteomes" id="UP000658258"/>
    </source>
</evidence>
<dbReference type="EC" id="2.7.13.3" evidence="2"/>
<dbReference type="PROSITE" id="PS50109">
    <property type="entry name" value="HIS_KIN"/>
    <property type="match status" value="1"/>
</dbReference>
<dbReference type="SMART" id="SM00028">
    <property type="entry name" value="TPR"/>
    <property type="match status" value="4"/>
</dbReference>
<evidence type="ECO:0000256" key="7">
    <source>
        <dbReference type="SAM" id="Coils"/>
    </source>
</evidence>
<keyword evidence="4" id="KW-0808">Transferase</keyword>
<dbReference type="Pfam" id="PF00512">
    <property type="entry name" value="HisKA"/>
    <property type="match status" value="1"/>
</dbReference>
<evidence type="ECO:0000259" key="9">
    <source>
        <dbReference type="PROSITE" id="PS50109"/>
    </source>
</evidence>
<evidence type="ECO:0000313" key="10">
    <source>
        <dbReference type="EMBL" id="GHE50285.1"/>
    </source>
</evidence>
<keyword evidence="3" id="KW-0597">Phosphoprotein</keyword>
<dbReference type="SUPFAM" id="SSF48452">
    <property type="entry name" value="TPR-like"/>
    <property type="match status" value="1"/>
</dbReference>
<keyword evidence="6" id="KW-0902">Two-component regulatory system</keyword>
<dbReference type="InterPro" id="IPR036890">
    <property type="entry name" value="HATPase_C_sf"/>
</dbReference>
<dbReference type="SMART" id="SM00387">
    <property type="entry name" value="HATPase_c"/>
    <property type="match status" value="1"/>
</dbReference>
<dbReference type="EMBL" id="BNAG01000001">
    <property type="protein sequence ID" value="GHE50285.1"/>
    <property type="molecule type" value="Genomic_DNA"/>
</dbReference>
<evidence type="ECO:0000256" key="5">
    <source>
        <dbReference type="ARBA" id="ARBA00022777"/>
    </source>
</evidence>
<dbReference type="PANTHER" id="PTHR43711:SF1">
    <property type="entry name" value="HISTIDINE KINASE 1"/>
    <property type="match status" value="1"/>
</dbReference>
<keyword evidence="5" id="KW-0418">Kinase</keyword>
<name>A0ABQ3I377_9BACT</name>
<evidence type="ECO:0000256" key="8">
    <source>
        <dbReference type="SAM" id="Phobius"/>
    </source>
</evidence>
<dbReference type="SMART" id="SM00388">
    <property type="entry name" value="HisKA"/>
    <property type="match status" value="1"/>
</dbReference>
<dbReference type="InterPro" id="IPR011990">
    <property type="entry name" value="TPR-like_helical_dom_sf"/>
</dbReference>
<dbReference type="PANTHER" id="PTHR43711">
    <property type="entry name" value="TWO-COMPONENT HISTIDINE KINASE"/>
    <property type="match status" value="1"/>
</dbReference>
<comment type="catalytic activity">
    <reaction evidence="1">
        <text>ATP + protein L-histidine = ADP + protein N-phospho-L-histidine.</text>
        <dbReference type="EC" id="2.7.13.3"/>
    </reaction>
</comment>
<dbReference type="InterPro" id="IPR036097">
    <property type="entry name" value="HisK_dim/P_sf"/>
</dbReference>
<dbReference type="Proteomes" id="UP000658258">
    <property type="component" value="Unassembled WGS sequence"/>
</dbReference>
<dbReference type="InterPro" id="IPR003661">
    <property type="entry name" value="HisK_dim/P_dom"/>
</dbReference>
<evidence type="ECO:0000256" key="2">
    <source>
        <dbReference type="ARBA" id="ARBA00012438"/>
    </source>
</evidence>